<organism evidence="5 6">
    <name type="scientific">Kyrpidia tusciae (strain DSM 2912 / NBRC 15312 / T2)</name>
    <name type="common">Bacillus tusciae</name>
    <dbReference type="NCBI Taxonomy" id="562970"/>
    <lineage>
        <taxon>Bacteria</taxon>
        <taxon>Bacillati</taxon>
        <taxon>Bacillota</taxon>
        <taxon>Bacilli</taxon>
        <taxon>Bacillales</taxon>
        <taxon>Alicyclobacillaceae</taxon>
        <taxon>Kyrpidia</taxon>
    </lineage>
</organism>
<feature type="domain" description="Pyruvate/ketoisovalerate oxidoreductase catalytic" evidence="3">
    <location>
        <begin position="46"/>
        <end position="232"/>
    </location>
</feature>
<keyword evidence="6" id="KW-1185">Reference proteome</keyword>
<evidence type="ECO:0000313" key="6">
    <source>
        <dbReference type="Proteomes" id="UP000002368"/>
    </source>
</evidence>
<dbReference type="eggNOG" id="COG1014">
    <property type="taxonomic scope" value="Bacteria"/>
</dbReference>
<dbReference type="AlphaFoldDB" id="D5WSJ6"/>
<evidence type="ECO:0000259" key="4">
    <source>
        <dbReference type="Pfam" id="PF20169"/>
    </source>
</evidence>
<evidence type="ECO:0000313" key="5">
    <source>
        <dbReference type="EMBL" id="ADG07015.1"/>
    </source>
</evidence>
<evidence type="ECO:0000256" key="1">
    <source>
        <dbReference type="ARBA" id="ARBA00023002"/>
    </source>
</evidence>
<accession>D5WSJ6</accession>
<reference evidence="5 6" key="1">
    <citation type="journal article" date="2011" name="Stand. Genomic Sci.">
        <title>Complete genome sequence of the thermophilic, hydrogen-oxidizing Bacillus tusciae type strain (T2) and reclassification in the new genus, Kyrpidia gen. nov. as Kyrpidia tusciae comb. nov. and emendation of the family Alicyclobacillaceae da Costa and Rainey, 2010.</title>
        <authorList>
            <person name="Klenk H.P."/>
            <person name="Lapidus A."/>
            <person name="Chertkov O."/>
            <person name="Copeland A."/>
            <person name="Del Rio T.G."/>
            <person name="Nolan M."/>
            <person name="Lucas S."/>
            <person name="Chen F."/>
            <person name="Tice H."/>
            <person name="Cheng J.F."/>
            <person name="Han C."/>
            <person name="Bruce D."/>
            <person name="Goodwin L."/>
            <person name="Pitluck S."/>
            <person name="Pati A."/>
            <person name="Ivanova N."/>
            <person name="Mavromatis K."/>
            <person name="Daum C."/>
            <person name="Chen A."/>
            <person name="Palaniappan K."/>
            <person name="Chang Y.J."/>
            <person name="Land M."/>
            <person name="Hauser L."/>
            <person name="Jeffries C.D."/>
            <person name="Detter J.C."/>
            <person name="Rohde M."/>
            <person name="Abt B."/>
            <person name="Pukall R."/>
            <person name="Goker M."/>
            <person name="Bristow J."/>
            <person name="Markowitz V."/>
            <person name="Hugenholtz P."/>
            <person name="Eisen J.A."/>
        </authorList>
    </citation>
    <scope>NUCLEOTIDE SEQUENCE [LARGE SCALE GENOMIC DNA]</scope>
    <source>
        <strain evidence="5 6">DSM 2912</strain>
    </source>
</reference>
<dbReference type="STRING" id="562970.Btus_2348"/>
<evidence type="ECO:0000256" key="2">
    <source>
        <dbReference type="SAM" id="MobiDB-lite"/>
    </source>
</evidence>
<dbReference type="EMBL" id="CP002017">
    <property type="protein sequence ID" value="ADG07015.1"/>
    <property type="molecule type" value="Genomic_DNA"/>
</dbReference>
<feature type="domain" description="DUF6537" evidence="4">
    <location>
        <begin position="290"/>
        <end position="502"/>
    </location>
</feature>
<dbReference type="InterPro" id="IPR019752">
    <property type="entry name" value="Pyrv/ketoisovalerate_OxRed_cat"/>
</dbReference>
<dbReference type="PANTHER" id="PTHR43854:SF1">
    <property type="entry name" value="INDOLEPYRUVATE OXIDOREDUCTASE SUBUNIT IORB"/>
    <property type="match status" value="1"/>
</dbReference>
<dbReference type="Proteomes" id="UP000002368">
    <property type="component" value="Chromosome"/>
</dbReference>
<dbReference type="InterPro" id="IPR002869">
    <property type="entry name" value="Pyrv_flavodox_OxRed_cen"/>
</dbReference>
<dbReference type="InterPro" id="IPR052198">
    <property type="entry name" value="IorB_Oxidoreductase"/>
</dbReference>
<dbReference type="Pfam" id="PF20169">
    <property type="entry name" value="DUF6537"/>
    <property type="match status" value="1"/>
</dbReference>
<dbReference type="SUPFAM" id="SSF53323">
    <property type="entry name" value="Pyruvate-ferredoxin oxidoreductase, PFOR, domain III"/>
    <property type="match status" value="1"/>
</dbReference>
<protein>
    <submittedName>
        <fullName evidence="5">Pyruvate/ketoisovalerate oxidoreductase</fullName>
    </submittedName>
</protein>
<dbReference type="PANTHER" id="PTHR43854">
    <property type="entry name" value="INDOLEPYRUVATE OXIDOREDUCTASE SUBUNIT IORB"/>
    <property type="match status" value="1"/>
</dbReference>
<keyword evidence="5" id="KW-0670">Pyruvate</keyword>
<gene>
    <name evidence="5" type="ordered locus">Btus_2348</name>
</gene>
<dbReference type="InterPro" id="IPR046667">
    <property type="entry name" value="DUF6537"/>
</dbReference>
<dbReference type="KEGG" id="bts:Btus_2348"/>
<evidence type="ECO:0000259" key="3">
    <source>
        <dbReference type="Pfam" id="PF01558"/>
    </source>
</evidence>
<sequence>MKKEAGGSIEANEGEKGLSFMGSQDQERPGSGSQRRVVRILIGTVGGQGGGLLTNWLVRGFYYAGWFAQSIGVLGLAQRSGTVTYYVEATPGLERPMISVYAHPGDVDLVVGQELLELGRLLRGGFAAPGCTIIGNVYRYYTTLEKMPAGDGTYPVEQIMTTAKQLTDDVYLLDAAGTVRALGLPELTSNALLLGMMVASRKLRLAPEPFRRAIEESGVDTERNLRSFDEGYRLVSQGGAILPPPVRKEPVSWRDRAAELEARLTSSGQVQAYRRLLRGAEETFGGWLMPILAEAVYRLLDYQDARYVDEYIERVRGIWEAERRALPGGEARDWPVTRYFARHLAVWMTYEDAPRVAQLKTRRERFRKIKENFGIKKGQKFVVTEYLDPDGPQLYGILPARLVRALIGKQGERFKRLQNVKFPMRLKSTSVTGYALLKLIAGCRAWRRRSYRHRQEMEMMERWEAAVYRALREWPSLAEFAAQAGDLVKGYAHVRERALQDLWMYVERILPRVARLDQEGAADGRAVAQFSLKIAGREAGKGGEALSYVEDVEKERRSVSARAVSTTR</sequence>
<feature type="region of interest" description="Disordered" evidence="2">
    <location>
        <begin position="1"/>
        <end position="32"/>
    </location>
</feature>
<dbReference type="GO" id="GO:0016903">
    <property type="term" value="F:oxidoreductase activity, acting on the aldehyde or oxo group of donors"/>
    <property type="evidence" value="ECO:0007669"/>
    <property type="project" value="InterPro"/>
</dbReference>
<dbReference type="NCBIfam" id="NF006179">
    <property type="entry name" value="PRK08312.1"/>
    <property type="match status" value="1"/>
</dbReference>
<dbReference type="Gene3D" id="3.40.920.10">
    <property type="entry name" value="Pyruvate-ferredoxin oxidoreductase, PFOR, domain III"/>
    <property type="match status" value="1"/>
</dbReference>
<dbReference type="HOGENOM" id="CLU_037854_0_0_9"/>
<keyword evidence="1" id="KW-0560">Oxidoreductase</keyword>
<dbReference type="Pfam" id="PF01558">
    <property type="entry name" value="POR"/>
    <property type="match status" value="1"/>
</dbReference>
<proteinExistence type="predicted"/>
<name>D5WSJ6_KYRT2</name>